<keyword evidence="6" id="KW-1185">Reference proteome</keyword>
<evidence type="ECO:0000313" key="5">
    <source>
        <dbReference type="EMBL" id="MBB6094159.1"/>
    </source>
</evidence>
<dbReference type="EMBL" id="JACHHZ010000003">
    <property type="protein sequence ID" value="MBB6094159.1"/>
    <property type="molecule type" value="Genomic_DNA"/>
</dbReference>
<dbReference type="PROSITE" id="PS50005">
    <property type="entry name" value="TPR"/>
    <property type="match status" value="1"/>
</dbReference>
<dbReference type="PANTHER" id="PTHR44943:SF8">
    <property type="entry name" value="TPR REPEAT-CONTAINING PROTEIN MJ0263"/>
    <property type="match status" value="1"/>
</dbReference>
<dbReference type="SMART" id="SM00028">
    <property type="entry name" value="TPR"/>
    <property type="match status" value="2"/>
</dbReference>
<feature type="signal peptide" evidence="4">
    <location>
        <begin position="1"/>
        <end position="24"/>
    </location>
</feature>
<dbReference type="InterPro" id="IPR011990">
    <property type="entry name" value="TPR-like_helical_dom_sf"/>
</dbReference>
<accession>A0A841HP94</accession>
<gene>
    <name evidence="5" type="ORF">HNQ60_003040</name>
</gene>
<dbReference type="InterPro" id="IPR019734">
    <property type="entry name" value="TPR_rpt"/>
</dbReference>
<evidence type="ECO:0000313" key="6">
    <source>
        <dbReference type="Proteomes" id="UP000588068"/>
    </source>
</evidence>
<feature type="repeat" description="TPR" evidence="3">
    <location>
        <begin position="105"/>
        <end position="138"/>
    </location>
</feature>
<evidence type="ECO:0000256" key="4">
    <source>
        <dbReference type="SAM" id="SignalP"/>
    </source>
</evidence>
<dbReference type="PANTHER" id="PTHR44943">
    <property type="entry name" value="CELLULOSE SYNTHASE OPERON PROTEIN C"/>
    <property type="match status" value="1"/>
</dbReference>
<keyword evidence="2 3" id="KW-0802">TPR repeat</keyword>
<dbReference type="SUPFAM" id="SSF48452">
    <property type="entry name" value="TPR-like"/>
    <property type="match status" value="1"/>
</dbReference>
<keyword evidence="1" id="KW-0677">Repeat</keyword>
<dbReference type="Proteomes" id="UP000588068">
    <property type="component" value="Unassembled WGS sequence"/>
</dbReference>
<sequence>MAKHVHAFRSAAAILLIAAAAAHADGPGAYRWIDKPPQSGAPELSAIDAYNAGYADIQRADALDAAIAQTTDRGEQRKIEREAQSAYKAALKRFNEATRQDPLMHEAHTYIGYANRKLGRYDASLKAYAEALRINPDYPHAIEYQGQAYLGLNRIDDAKFNYLRLYAIAPNQAAKLLAAMQRWAMENESDARHQQTATDLKAWIATRPPVTTDSGAVSSW</sequence>
<evidence type="ECO:0000256" key="2">
    <source>
        <dbReference type="ARBA" id="ARBA00022803"/>
    </source>
</evidence>
<evidence type="ECO:0000256" key="1">
    <source>
        <dbReference type="ARBA" id="ARBA00022737"/>
    </source>
</evidence>
<dbReference type="Gene3D" id="1.25.40.10">
    <property type="entry name" value="Tetratricopeptide repeat domain"/>
    <property type="match status" value="1"/>
</dbReference>
<name>A0A841HP94_9GAMM</name>
<feature type="chain" id="PRO_5032659980" evidence="4">
    <location>
        <begin position="25"/>
        <end position="220"/>
    </location>
</feature>
<dbReference type="Pfam" id="PF13432">
    <property type="entry name" value="TPR_16"/>
    <property type="match status" value="1"/>
</dbReference>
<dbReference type="InterPro" id="IPR051685">
    <property type="entry name" value="Ycf3/AcsC/BcsC/TPR_MFPF"/>
</dbReference>
<dbReference type="AlphaFoldDB" id="A0A841HP94"/>
<evidence type="ECO:0000256" key="3">
    <source>
        <dbReference type="PROSITE-ProRule" id="PRU00339"/>
    </source>
</evidence>
<dbReference type="RefSeq" id="WP_184333169.1">
    <property type="nucleotide sequence ID" value="NZ_JACHHZ010000003.1"/>
</dbReference>
<comment type="caution">
    <text evidence="5">The sequence shown here is derived from an EMBL/GenBank/DDBJ whole genome shotgun (WGS) entry which is preliminary data.</text>
</comment>
<protein>
    <submittedName>
        <fullName evidence="5">Tetratricopeptide (TPR) repeat protein</fullName>
    </submittedName>
</protein>
<reference evidence="5 6" key="1">
    <citation type="submission" date="2020-08" db="EMBL/GenBank/DDBJ databases">
        <title>Genomic Encyclopedia of Type Strains, Phase IV (KMG-IV): sequencing the most valuable type-strain genomes for metagenomic binning, comparative biology and taxonomic classification.</title>
        <authorList>
            <person name="Goeker M."/>
        </authorList>
    </citation>
    <scope>NUCLEOTIDE SEQUENCE [LARGE SCALE GENOMIC DNA]</scope>
    <source>
        <strain evidence="5 6">DSM 26723</strain>
    </source>
</reference>
<organism evidence="5 6">
    <name type="scientific">Povalibacter uvarum</name>
    <dbReference type="NCBI Taxonomy" id="732238"/>
    <lineage>
        <taxon>Bacteria</taxon>
        <taxon>Pseudomonadati</taxon>
        <taxon>Pseudomonadota</taxon>
        <taxon>Gammaproteobacteria</taxon>
        <taxon>Steroidobacterales</taxon>
        <taxon>Steroidobacteraceae</taxon>
        <taxon>Povalibacter</taxon>
    </lineage>
</organism>
<keyword evidence="4" id="KW-0732">Signal</keyword>
<proteinExistence type="predicted"/>